<dbReference type="InterPro" id="IPR052552">
    <property type="entry name" value="YeaO-like"/>
</dbReference>
<reference evidence="2 3" key="1">
    <citation type="submission" date="2018-06" db="EMBL/GenBank/DDBJ databases">
        <authorList>
            <consortium name="Pathogen Informatics"/>
            <person name="Doyle S."/>
        </authorList>
    </citation>
    <scope>NUCLEOTIDE SEQUENCE [LARGE SCALE GENOMIC DNA]</scope>
    <source>
        <strain evidence="2 3">NCTC9081</strain>
    </source>
</reference>
<proteinExistence type="predicted"/>
<organism evidence="2 3">
    <name type="scientific">Escherichia coli</name>
    <dbReference type="NCBI Taxonomy" id="562"/>
    <lineage>
        <taxon>Bacteria</taxon>
        <taxon>Pseudomonadati</taxon>
        <taxon>Pseudomonadota</taxon>
        <taxon>Gammaproteobacteria</taxon>
        <taxon>Enterobacterales</taxon>
        <taxon>Enterobacteriaceae</taxon>
        <taxon>Escherichia</taxon>
    </lineage>
</organism>
<dbReference type="AlphaFoldDB" id="A0A376W7Z5"/>
<dbReference type="PANTHER" id="PTHR36849:SF1">
    <property type="entry name" value="CYTOPLASMIC PROTEIN"/>
    <property type="match status" value="1"/>
</dbReference>
<gene>
    <name evidence="2" type="primary">yeaO</name>
    <name evidence="2" type="ORF">NCTC9081_04536</name>
</gene>
<dbReference type="PANTHER" id="PTHR36849">
    <property type="entry name" value="CYTOPLASMIC PROTEIN-RELATED"/>
    <property type="match status" value="1"/>
</dbReference>
<dbReference type="Proteomes" id="UP000254716">
    <property type="component" value="Unassembled WGS sequence"/>
</dbReference>
<feature type="region of interest" description="Disordered" evidence="1">
    <location>
        <begin position="75"/>
        <end position="113"/>
    </location>
</feature>
<name>A0A376W7Z5_ECOLX</name>
<protein>
    <submittedName>
        <fullName evidence="2">Putative cytoplasmic protein</fullName>
    </submittedName>
</protein>
<sequence length="113" mass="12784">MNIQCKRVYDPAEQSDGYRVLVDRLWPRGIKKTDLALDEWDKEITPSTELRKAFHGEVVDFATFREQYLAELAQHEQEGKAAGRHRQKTAADPALLSKKHHAEPCAGAGRLAT</sequence>
<accession>A0A376W7Z5</accession>
<dbReference type="Pfam" id="PF22752">
    <property type="entry name" value="DUF488-N3i"/>
    <property type="match status" value="1"/>
</dbReference>
<dbReference type="EMBL" id="UGCV01000008">
    <property type="protein sequence ID" value="STJ19028.1"/>
    <property type="molecule type" value="Genomic_DNA"/>
</dbReference>
<evidence type="ECO:0000256" key="1">
    <source>
        <dbReference type="SAM" id="MobiDB-lite"/>
    </source>
</evidence>
<evidence type="ECO:0000313" key="2">
    <source>
        <dbReference type="EMBL" id="STJ19028.1"/>
    </source>
</evidence>
<evidence type="ECO:0000313" key="3">
    <source>
        <dbReference type="Proteomes" id="UP000254716"/>
    </source>
</evidence>